<feature type="transmembrane region" description="Helical" evidence="5">
    <location>
        <begin position="148"/>
        <end position="176"/>
    </location>
</feature>
<keyword evidence="2 5" id="KW-0812">Transmembrane</keyword>
<dbReference type="PANTHER" id="PTHR42723">
    <property type="entry name" value="CHLOROPHYLL SYNTHASE"/>
    <property type="match status" value="1"/>
</dbReference>
<evidence type="ECO:0000256" key="3">
    <source>
        <dbReference type="ARBA" id="ARBA00022989"/>
    </source>
</evidence>
<dbReference type="AlphaFoldDB" id="A0A6J6C456"/>
<name>A0A6J6C456_9ZZZZ</name>
<comment type="subcellular location">
    <subcellularLocation>
        <location evidence="1">Membrane</location>
        <topology evidence="1">Multi-pass membrane protein</topology>
    </subcellularLocation>
</comment>
<dbReference type="InterPro" id="IPR050475">
    <property type="entry name" value="Prenyltransferase_related"/>
</dbReference>
<feature type="transmembrane region" description="Helical" evidence="5">
    <location>
        <begin position="209"/>
        <end position="227"/>
    </location>
</feature>
<feature type="transmembrane region" description="Helical" evidence="5">
    <location>
        <begin position="110"/>
        <end position="128"/>
    </location>
</feature>
<dbReference type="NCBIfam" id="NF009608">
    <property type="entry name" value="PRK13105.1"/>
    <property type="match status" value="1"/>
</dbReference>
<dbReference type="Gene3D" id="1.10.357.140">
    <property type="entry name" value="UbiA prenyltransferase"/>
    <property type="match status" value="1"/>
</dbReference>
<dbReference type="Pfam" id="PF01040">
    <property type="entry name" value="UbiA"/>
    <property type="match status" value="1"/>
</dbReference>
<evidence type="ECO:0000256" key="2">
    <source>
        <dbReference type="ARBA" id="ARBA00022692"/>
    </source>
</evidence>
<evidence type="ECO:0000256" key="1">
    <source>
        <dbReference type="ARBA" id="ARBA00004141"/>
    </source>
</evidence>
<dbReference type="CDD" id="cd13966">
    <property type="entry name" value="PT_UbiA_4"/>
    <property type="match status" value="1"/>
</dbReference>
<keyword evidence="4 5" id="KW-0472">Membrane</keyword>
<feature type="transmembrane region" description="Helical" evidence="5">
    <location>
        <begin position="263"/>
        <end position="282"/>
    </location>
</feature>
<accession>A0A6J6C456</accession>
<evidence type="ECO:0000256" key="5">
    <source>
        <dbReference type="SAM" id="Phobius"/>
    </source>
</evidence>
<evidence type="ECO:0000256" key="4">
    <source>
        <dbReference type="ARBA" id="ARBA00023136"/>
    </source>
</evidence>
<dbReference type="GO" id="GO:0016020">
    <property type="term" value="C:membrane"/>
    <property type="evidence" value="ECO:0007669"/>
    <property type="project" value="UniProtKB-SubCell"/>
</dbReference>
<dbReference type="GO" id="GO:0016765">
    <property type="term" value="F:transferase activity, transferring alkyl or aryl (other than methyl) groups"/>
    <property type="evidence" value="ECO:0007669"/>
    <property type="project" value="InterPro"/>
</dbReference>
<dbReference type="EMBL" id="CAEZST010000007">
    <property type="protein sequence ID" value="CAB4545369.1"/>
    <property type="molecule type" value="Genomic_DNA"/>
</dbReference>
<organism evidence="6">
    <name type="scientific">freshwater metagenome</name>
    <dbReference type="NCBI Taxonomy" id="449393"/>
    <lineage>
        <taxon>unclassified sequences</taxon>
        <taxon>metagenomes</taxon>
        <taxon>ecological metagenomes</taxon>
    </lineage>
</organism>
<feature type="transmembrane region" description="Helical" evidence="5">
    <location>
        <begin position="233"/>
        <end position="251"/>
    </location>
</feature>
<dbReference type="InterPro" id="IPR000537">
    <property type="entry name" value="UbiA_prenyltransferase"/>
</dbReference>
<evidence type="ECO:0000313" key="6">
    <source>
        <dbReference type="EMBL" id="CAB4545369.1"/>
    </source>
</evidence>
<gene>
    <name evidence="6" type="ORF">UFOPK1503_00583</name>
</gene>
<dbReference type="Gene3D" id="1.20.120.1780">
    <property type="entry name" value="UbiA prenyltransferase"/>
    <property type="match status" value="1"/>
</dbReference>
<dbReference type="PANTHER" id="PTHR42723:SF1">
    <property type="entry name" value="CHLOROPHYLL SYNTHASE, CHLOROPLASTIC"/>
    <property type="match status" value="1"/>
</dbReference>
<keyword evidence="3 5" id="KW-1133">Transmembrane helix</keyword>
<sequence length="285" mass="31279">MNTVRRLLVSSRPISWINTAFPFAATYYFLGGSLNVGFWITTFFFLVPYNLLMYGINDVFDYESDLRNPRKGGVEGGLLPPELHSTTLKVVAVTNLPFIAFISWQSATNFVAFAVFIGTIFFVVAYSIKGLRYKEIPFLDSITSSLHFIGPMLFAVALVGQFTSFLSIAILAFFLWGAASHAFGAVQDIRADREAGIASIATALGARRTIRLAFALYLVAGSLLLLLPDRFAFASLAALPYLFVIAKSFSVSDENCEAANKGWRWFLALNFLAGAIVTSLLIGPM</sequence>
<dbReference type="InterPro" id="IPR044878">
    <property type="entry name" value="UbiA_sf"/>
</dbReference>
<protein>
    <submittedName>
        <fullName evidence="6">Unannotated protein</fullName>
    </submittedName>
</protein>
<proteinExistence type="predicted"/>
<reference evidence="6" key="1">
    <citation type="submission" date="2020-05" db="EMBL/GenBank/DDBJ databases">
        <authorList>
            <person name="Chiriac C."/>
            <person name="Salcher M."/>
            <person name="Ghai R."/>
            <person name="Kavagutti S V."/>
        </authorList>
    </citation>
    <scope>NUCLEOTIDE SEQUENCE</scope>
</reference>